<evidence type="ECO:0000256" key="4">
    <source>
        <dbReference type="ARBA" id="ARBA00022777"/>
    </source>
</evidence>
<comment type="similarity">
    <text evidence="7">Belongs to the protein kinase superfamily.</text>
</comment>
<keyword evidence="5 6" id="KW-0067">ATP-binding</keyword>
<protein>
    <recommendedName>
        <fullName evidence="9">Protein kinase domain-containing protein</fullName>
    </recommendedName>
</protein>
<evidence type="ECO:0000256" key="8">
    <source>
        <dbReference type="SAM" id="MobiDB-lite"/>
    </source>
</evidence>
<dbReference type="Proteomes" id="UP001497482">
    <property type="component" value="Chromosome 21"/>
</dbReference>
<feature type="compositionally biased region" description="Low complexity" evidence="8">
    <location>
        <begin position="372"/>
        <end position="383"/>
    </location>
</feature>
<evidence type="ECO:0000313" key="11">
    <source>
        <dbReference type="Proteomes" id="UP001497482"/>
    </source>
</evidence>
<evidence type="ECO:0000256" key="7">
    <source>
        <dbReference type="RuleBase" id="RU000304"/>
    </source>
</evidence>
<evidence type="ECO:0000259" key="9">
    <source>
        <dbReference type="PROSITE" id="PS50011"/>
    </source>
</evidence>
<feature type="compositionally biased region" description="Basic and acidic residues" evidence="8">
    <location>
        <begin position="453"/>
        <end position="471"/>
    </location>
</feature>
<dbReference type="InterPro" id="IPR000719">
    <property type="entry name" value="Prot_kinase_dom"/>
</dbReference>
<dbReference type="GO" id="GO:0005524">
    <property type="term" value="F:ATP binding"/>
    <property type="evidence" value="ECO:0007669"/>
    <property type="project" value="UniProtKB-UniRule"/>
</dbReference>
<keyword evidence="4" id="KW-0418">Kinase</keyword>
<dbReference type="GO" id="GO:0005737">
    <property type="term" value="C:cytoplasm"/>
    <property type="evidence" value="ECO:0007669"/>
    <property type="project" value="TreeGrafter"/>
</dbReference>
<feature type="domain" description="Protein kinase" evidence="9">
    <location>
        <begin position="14"/>
        <end position="313"/>
    </location>
</feature>
<dbReference type="PROSITE" id="PS00107">
    <property type="entry name" value="PROTEIN_KINASE_ATP"/>
    <property type="match status" value="1"/>
</dbReference>
<evidence type="ECO:0000313" key="10">
    <source>
        <dbReference type="EMBL" id="CAL1596406.1"/>
    </source>
</evidence>
<dbReference type="SUPFAM" id="SSF56112">
    <property type="entry name" value="Protein kinase-like (PK-like)"/>
    <property type="match status" value="1"/>
</dbReference>
<dbReference type="PANTHER" id="PTHR24058">
    <property type="entry name" value="DUAL SPECIFICITY PROTEIN KINASE"/>
    <property type="match status" value="1"/>
</dbReference>
<dbReference type="GO" id="GO:0005634">
    <property type="term" value="C:nucleus"/>
    <property type="evidence" value="ECO:0007669"/>
    <property type="project" value="TreeGrafter"/>
</dbReference>
<dbReference type="InterPro" id="IPR008271">
    <property type="entry name" value="Ser/Thr_kinase_AS"/>
</dbReference>
<dbReference type="InterPro" id="IPR050494">
    <property type="entry name" value="Ser_Thr_dual-spec_kinase"/>
</dbReference>
<dbReference type="GO" id="GO:0004713">
    <property type="term" value="F:protein tyrosine kinase activity"/>
    <property type="evidence" value="ECO:0007669"/>
    <property type="project" value="TreeGrafter"/>
</dbReference>
<name>A0AAV2L4Q6_KNICA</name>
<feature type="region of interest" description="Disordered" evidence="8">
    <location>
        <begin position="323"/>
        <end position="471"/>
    </location>
</feature>
<dbReference type="PROSITE" id="PS50011">
    <property type="entry name" value="PROTEIN_KINASE_DOM"/>
    <property type="match status" value="1"/>
</dbReference>
<proteinExistence type="inferred from homology"/>
<feature type="binding site" evidence="6">
    <location>
        <position position="43"/>
    </location>
    <ligand>
        <name>ATP</name>
        <dbReference type="ChEBI" id="CHEBI:30616"/>
    </ligand>
</feature>
<keyword evidence="3 6" id="KW-0547">Nucleotide-binding</keyword>
<reference evidence="10 11" key="1">
    <citation type="submission" date="2024-04" db="EMBL/GenBank/DDBJ databases">
        <authorList>
            <person name="Waldvogel A.-M."/>
            <person name="Schoenle A."/>
        </authorList>
    </citation>
    <scope>NUCLEOTIDE SEQUENCE [LARGE SCALE GENOMIC DNA]</scope>
</reference>
<dbReference type="Gene3D" id="1.10.510.10">
    <property type="entry name" value="Transferase(Phosphotransferase) domain 1"/>
    <property type="match status" value="1"/>
</dbReference>
<evidence type="ECO:0000256" key="5">
    <source>
        <dbReference type="ARBA" id="ARBA00022840"/>
    </source>
</evidence>
<dbReference type="PANTHER" id="PTHR24058:SF17">
    <property type="entry name" value="HOMEODOMAIN INTERACTING PROTEIN KINASE, ISOFORM D"/>
    <property type="match status" value="1"/>
</dbReference>
<feature type="compositionally biased region" description="Polar residues" evidence="8">
    <location>
        <begin position="418"/>
        <end position="436"/>
    </location>
</feature>
<dbReference type="PROSITE" id="PS00108">
    <property type="entry name" value="PROTEIN_KINASE_ST"/>
    <property type="match status" value="1"/>
</dbReference>
<dbReference type="Pfam" id="PF00069">
    <property type="entry name" value="Pkinase"/>
    <property type="match status" value="1"/>
</dbReference>
<dbReference type="InterPro" id="IPR011009">
    <property type="entry name" value="Kinase-like_dom_sf"/>
</dbReference>
<keyword evidence="11" id="KW-1185">Reference proteome</keyword>
<dbReference type="EMBL" id="OZ035843">
    <property type="protein sequence ID" value="CAL1596406.1"/>
    <property type="molecule type" value="Genomic_DNA"/>
</dbReference>
<keyword evidence="2" id="KW-0808">Transferase</keyword>
<organism evidence="10 11">
    <name type="scientific">Knipowitschia caucasica</name>
    <name type="common">Caucasian dwarf goby</name>
    <name type="synonym">Pomatoschistus caucasicus</name>
    <dbReference type="NCBI Taxonomy" id="637954"/>
    <lineage>
        <taxon>Eukaryota</taxon>
        <taxon>Metazoa</taxon>
        <taxon>Chordata</taxon>
        <taxon>Craniata</taxon>
        <taxon>Vertebrata</taxon>
        <taxon>Euteleostomi</taxon>
        <taxon>Actinopterygii</taxon>
        <taxon>Neopterygii</taxon>
        <taxon>Teleostei</taxon>
        <taxon>Neoteleostei</taxon>
        <taxon>Acanthomorphata</taxon>
        <taxon>Gobiaria</taxon>
        <taxon>Gobiiformes</taxon>
        <taxon>Gobioidei</taxon>
        <taxon>Gobiidae</taxon>
        <taxon>Gobiinae</taxon>
        <taxon>Knipowitschia</taxon>
    </lineage>
</organism>
<evidence type="ECO:0000256" key="3">
    <source>
        <dbReference type="ARBA" id="ARBA00022741"/>
    </source>
</evidence>
<sequence length="471" mass="53193">MKAGGSISSPFASYQLQKILGSGCFGTVALCTKDNTDQKVALKVVKDPGREANFLSFLSKSGSASHNIVQWFQSFDFNGHFCLEFEVLDMGLDDFLEKSSLLPLQHIRPIITQMADALTFLKSLKIVHGDLKMENIMLVDHVRKPLQVKLIDFGLARPAHLVTRGTCFGALCYSAPEMAIGAPMHHALDMWALGCIAAELFLGQVLFNAKKTADLVEVIVQILGLPPREVLDSGLLTKKYFCRPDGQNWVHKSSCVPWRMKRPVPVETLDEMYTRNPNGGEDLYFFVDLVKRMLDLDAGSRIDPKEVMTHPFLNASLRAHVESQKPHLESQSSVSPCLSKPRGQKRKREDDDDEEDVTKRPEKRYRRTDQASVTSLESQSSVSPCLSKPRGQKRKREDDDDEEDVTKRPEKRYRRTDQASVTSLESKHTQLLSSLPETPEVSLPRGLKRKRENGKEGEERPDKRYRRADLV</sequence>
<dbReference type="Gene3D" id="3.30.200.20">
    <property type="entry name" value="Phosphorylase Kinase, domain 1"/>
    <property type="match status" value="1"/>
</dbReference>
<evidence type="ECO:0000256" key="2">
    <source>
        <dbReference type="ARBA" id="ARBA00022679"/>
    </source>
</evidence>
<evidence type="ECO:0000256" key="1">
    <source>
        <dbReference type="ARBA" id="ARBA00022527"/>
    </source>
</evidence>
<evidence type="ECO:0000256" key="6">
    <source>
        <dbReference type="PROSITE-ProRule" id="PRU10141"/>
    </source>
</evidence>
<accession>A0AAV2L4Q6</accession>
<keyword evidence="1 7" id="KW-0723">Serine/threonine-protein kinase</keyword>
<dbReference type="GO" id="GO:0004674">
    <property type="term" value="F:protein serine/threonine kinase activity"/>
    <property type="evidence" value="ECO:0007669"/>
    <property type="project" value="UniProtKB-KW"/>
</dbReference>
<dbReference type="InterPro" id="IPR017441">
    <property type="entry name" value="Protein_kinase_ATP_BS"/>
</dbReference>
<gene>
    <name evidence="10" type="ORF">KC01_LOCUS25093</name>
</gene>
<dbReference type="AlphaFoldDB" id="A0AAV2L4Q6"/>
<dbReference type="SMART" id="SM00220">
    <property type="entry name" value="S_TKc"/>
    <property type="match status" value="1"/>
</dbReference>